<dbReference type="AlphaFoldDB" id="A0AAV4TUN9"/>
<evidence type="ECO:0000313" key="2">
    <source>
        <dbReference type="EMBL" id="GIY47913.1"/>
    </source>
</evidence>
<name>A0AAV4TUN9_CAEEX</name>
<gene>
    <name evidence="2" type="ORF">CEXT_469231</name>
</gene>
<protein>
    <submittedName>
        <fullName evidence="2">Uncharacterized protein</fullName>
    </submittedName>
</protein>
<sequence length="350" mass="39500">METIEKEGNLMSNEEIKLKLQENGDPYFITLNEAELQVECFKREQLFPIRGEDSKTLKPVPGPIYQKINDQAGSSKLKENMKCLKTLYRRWLDEAPAESSTTKIGRLKSKRLHTSGKERYTILQNSSPGRMLLRRESSVQTAPSSSKASLPNANIGKKCNRCNMISNRSRPNGKERYTILQNSSPGRMLLRRESSVQTAPSSSKVESSRSCSTPDKRSHCKFKNLFPDDGPRNVNAENIVFPNDLTEILDLTEDDDASEIKIQRAFFKGSAAIPDKEGPDNIFKKPLPVRIMLQRKSSDPVDSPPSKIIQEILRQICHYCLRSKTRSVLLSCNGDEVLPCVSQLHPVHVL</sequence>
<dbReference type="Proteomes" id="UP001054945">
    <property type="component" value="Unassembled WGS sequence"/>
</dbReference>
<accession>A0AAV4TUN9</accession>
<dbReference type="EMBL" id="BPLR01011647">
    <property type="protein sequence ID" value="GIY47913.1"/>
    <property type="molecule type" value="Genomic_DNA"/>
</dbReference>
<evidence type="ECO:0000256" key="1">
    <source>
        <dbReference type="SAM" id="MobiDB-lite"/>
    </source>
</evidence>
<feature type="region of interest" description="Disordered" evidence="1">
    <location>
        <begin position="129"/>
        <end position="217"/>
    </location>
</feature>
<proteinExistence type="predicted"/>
<reference evidence="2 3" key="1">
    <citation type="submission" date="2021-06" db="EMBL/GenBank/DDBJ databases">
        <title>Caerostris extrusa draft genome.</title>
        <authorList>
            <person name="Kono N."/>
            <person name="Arakawa K."/>
        </authorList>
    </citation>
    <scope>NUCLEOTIDE SEQUENCE [LARGE SCALE GENOMIC DNA]</scope>
</reference>
<feature type="compositionally biased region" description="Polar residues" evidence="1">
    <location>
        <begin position="138"/>
        <end position="152"/>
    </location>
</feature>
<keyword evidence="3" id="KW-1185">Reference proteome</keyword>
<feature type="compositionally biased region" description="Low complexity" evidence="1">
    <location>
        <begin position="201"/>
        <end position="212"/>
    </location>
</feature>
<comment type="caution">
    <text evidence="2">The sequence shown here is derived from an EMBL/GenBank/DDBJ whole genome shotgun (WGS) entry which is preliminary data.</text>
</comment>
<evidence type="ECO:0000313" key="3">
    <source>
        <dbReference type="Proteomes" id="UP001054945"/>
    </source>
</evidence>
<organism evidence="2 3">
    <name type="scientific">Caerostris extrusa</name>
    <name type="common">Bark spider</name>
    <name type="synonym">Caerostris bankana</name>
    <dbReference type="NCBI Taxonomy" id="172846"/>
    <lineage>
        <taxon>Eukaryota</taxon>
        <taxon>Metazoa</taxon>
        <taxon>Ecdysozoa</taxon>
        <taxon>Arthropoda</taxon>
        <taxon>Chelicerata</taxon>
        <taxon>Arachnida</taxon>
        <taxon>Araneae</taxon>
        <taxon>Araneomorphae</taxon>
        <taxon>Entelegynae</taxon>
        <taxon>Araneoidea</taxon>
        <taxon>Araneidae</taxon>
        <taxon>Caerostris</taxon>
    </lineage>
</organism>